<reference evidence="2 3" key="1">
    <citation type="submission" date="2019-11" db="EMBL/GenBank/DDBJ databases">
        <title>Type strains purchased from KCTC, JCM and DSMZ.</title>
        <authorList>
            <person name="Lu H."/>
        </authorList>
    </citation>
    <scope>NUCLEOTIDE SEQUENCE [LARGE SCALE GENOMIC DNA]</scope>
    <source>
        <strain evidence="2 3">JCM 31587</strain>
    </source>
</reference>
<evidence type="ECO:0000313" key="2">
    <source>
        <dbReference type="EMBL" id="MTW13726.1"/>
    </source>
</evidence>
<protein>
    <recommendedName>
        <fullName evidence="4">MSHA biogenesis protein MshJ</fullName>
    </recommendedName>
</protein>
<accession>A0A6L6QPW8</accession>
<proteinExistence type="predicted"/>
<dbReference type="Proteomes" id="UP000472320">
    <property type="component" value="Unassembled WGS sequence"/>
</dbReference>
<gene>
    <name evidence="2" type="ORF">GM658_24240</name>
</gene>
<comment type="caution">
    <text evidence="2">The sequence shown here is derived from an EMBL/GenBank/DDBJ whole genome shotgun (WGS) entry which is preliminary data.</text>
</comment>
<sequence>MKALWAKLSGRIDAMTLRERVAIFIASVAALLFMVNTLVLEPLFARNRMLADQIRQQNMQVDAANSGVQAQMAAFNANPDAATQKQLADLNRDAAALAGALRATQHGLVAPEKMGQLLQQLLRSNGKLKLLSLRTLPVSGMGGNADAKAAPVRRELLYRHGVEVVLQGGYLDMLNYMEALEGSPQQVFWGRAQLDAHDYPNSTLTLTLYTLGLDEKWMTL</sequence>
<keyword evidence="1" id="KW-0812">Transmembrane</keyword>
<feature type="transmembrane region" description="Helical" evidence="1">
    <location>
        <begin position="21"/>
        <end position="40"/>
    </location>
</feature>
<name>A0A6L6QPW8_9BURK</name>
<keyword evidence="1" id="KW-0472">Membrane</keyword>
<organism evidence="2 3">
    <name type="scientific">Massilia eburnea</name>
    <dbReference type="NCBI Taxonomy" id="1776165"/>
    <lineage>
        <taxon>Bacteria</taxon>
        <taxon>Pseudomonadati</taxon>
        <taxon>Pseudomonadota</taxon>
        <taxon>Betaproteobacteria</taxon>
        <taxon>Burkholderiales</taxon>
        <taxon>Oxalobacteraceae</taxon>
        <taxon>Telluria group</taxon>
        <taxon>Massilia</taxon>
    </lineage>
</organism>
<dbReference type="OrthoDB" id="9151209at2"/>
<dbReference type="AlphaFoldDB" id="A0A6L6QPW8"/>
<dbReference type="EMBL" id="WNKX01000026">
    <property type="protein sequence ID" value="MTW13726.1"/>
    <property type="molecule type" value="Genomic_DNA"/>
</dbReference>
<evidence type="ECO:0008006" key="4">
    <source>
        <dbReference type="Google" id="ProtNLM"/>
    </source>
</evidence>
<keyword evidence="1" id="KW-1133">Transmembrane helix</keyword>
<keyword evidence="3" id="KW-1185">Reference proteome</keyword>
<evidence type="ECO:0000313" key="3">
    <source>
        <dbReference type="Proteomes" id="UP000472320"/>
    </source>
</evidence>
<dbReference type="RefSeq" id="WP_155456641.1">
    <property type="nucleotide sequence ID" value="NZ_WNKX01000026.1"/>
</dbReference>
<evidence type="ECO:0000256" key="1">
    <source>
        <dbReference type="SAM" id="Phobius"/>
    </source>
</evidence>